<dbReference type="SUPFAM" id="SSF58104">
    <property type="entry name" value="Methyl-accepting chemotaxis protein (MCP) signaling domain"/>
    <property type="match status" value="1"/>
</dbReference>
<dbReference type="RefSeq" id="WP_017039179.1">
    <property type="nucleotide sequence ID" value="NZ_JBNGCH010000575.1"/>
</dbReference>
<dbReference type="Gene3D" id="1.10.287.950">
    <property type="entry name" value="Methyl-accepting chemotaxis protein"/>
    <property type="match status" value="1"/>
</dbReference>
<sequence>MASKPVFVIAAEVAAELNRGMLIAKRLLLVASNARALALRAGESAAGFRPITDSIDDLVKVTLETSQTINVKAQNLSKMATAGTRASSAVDRFEWVYLKNPDAQYLRTLDIARDNNLSEYSEISHRFYSEAKSLHDMLQTLYDELRIAQIISTMLSVEASQADEKYQAQLNTIAESVTELAEAIQKHVLQSLRLFSLFARVNYAIKSTV</sequence>
<reference evidence="2" key="1">
    <citation type="submission" date="2016-06" db="EMBL/GenBank/DDBJ databases">
        <authorList>
            <person name="Hehemann J.-H."/>
            <person name="Arevalo P."/>
            <person name="Datta M.S."/>
            <person name="Polz M.F."/>
        </authorList>
    </citation>
    <scope>NUCLEOTIDE SEQUENCE [LARGE SCALE GENOMIC DNA]</scope>
    <source>
        <strain evidence="2">9CSC122</strain>
    </source>
</reference>
<gene>
    <name evidence="1" type="ORF">A6E14_02065</name>
</gene>
<organism evidence="1 2">
    <name type="scientific">Vibrio genomosp. F10</name>
    <dbReference type="NCBI Taxonomy" id="723171"/>
    <lineage>
        <taxon>Bacteria</taxon>
        <taxon>Pseudomonadati</taxon>
        <taxon>Pseudomonadota</taxon>
        <taxon>Gammaproteobacteria</taxon>
        <taxon>Vibrionales</taxon>
        <taxon>Vibrionaceae</taxon>
        <taxon>Vibrio</taxon>
    </lineage>
</organism>
<name>A0A1B9QY04_9VIBR</name>
<keyword evidence="2" id="KW-1185">Reference proteome</keyword>
<evidence type="ECO:0000313" key="2">
    <source>
        <dbReference type="Proteomes" id="UP000093173"/>
    </source>
</evidence>
<proteinExistence type="predicted"/>
<accession>A0A1B9QY04</accession>
<evidence type="ECO:0000313" key="1">
    <source>
        <dbReference type="EMBL" id="OCH75064.1"/>
    </source>
</evidence>
<dbReference type="AlphaFoldDB" id="A0A1B9QY04"/>
<dbReference type="EMBL" id="MAJZ01000575">
    <property type="protein sequence ID" value="OCH75064.1"/>
    <property type="molecule type" value="Genomic_DNA"/>
</dbReference>
<dbReference type="Proteomes" id="UP000093173">
    <property type="component" value="Unassembled WGS sequence"/>
</dbReference>
<comment type="caution">
    <text evidence="1">The sequence shown here is derived from an EMBL/GenBank/DDBJ whole genome shotgun (WGS) entry which is preliminary data.</text>
</comment>
<protein>
    <submittedName>
        <fullName evidence="1">Chemotaxis protein</fullName>
    </submittedName>
</protein>